<evidence type="ECO:0000256" key="14">
    <source>
        <dbReference type="ARBA" id="ARBA00023098"/>
    </source>
</evidence>
<comment type="caution">
    <text evidence="24">The sequence shown here is derived from an EMBL/GenBank/DDBJ whole genome shotgun (WGS) entry which is preliminary data.</text>
</comment>
<evidence type="ECO:0000256" key="18">
    <source>
        <dbReference type="ARBA" id="ARBA00038851"/>
    </source>
</evidence>
<feature type="transmembrane region" description="Helical" evidence="23">
    <location>
        <begin position="51"/>
        <end position="68"/>
    </location>
</feature>
<sequence>MLTVPPALTVFSWIALEYFGGSLFKTFNALESHGFSLFCERYAPRPNGRTTLFYVSWILFQAVLYTLLPGRSTGQLTHGGNLLEYRTNGFRAWQLTIATFFIATVSGVIDPAAIARHWEGLVVAFNVYGYVLSAVAYLKAHYAPSYSEDRSFSGSALYDFLMGIEFNPRFGKDWDWKLFHNGRPGIIGWTLIDLSYTAWQYQMHGYVSNSIIVVDILHALYVVDFFINESWYLRTIDICHDHFGFYLAWGSAAWLPTMYTLQVQYLARNPVNLTPLAAILALCMGVGGYTLFRSVNYQKDLVRRTKGDCAIWGKKARIMRCQFMTTDGRKHETLLLLSGWWGISRHCNYVGDLLLSYAMCSTCGLSNLLPWTYAIFMTIILVHRCFRDEQRCSAKYGDQWDQYCRLVRWRLVPGVW</sequence>
<feature type="transmembrane region" description="Helical" evidence="23">
    <location>
        <begin position="206"/>
        <end position="223"/>
    </location>
</feature>
<evidence type="ECO:0000256" key="11">
    <source>
        <dbReference type="ARBA" id="ARBA00022989"/>
    </source>
</evidence>
<keyword evidence="12 23" id="KW-0560">Oxidoreductase</keyword>
<dbReference type="Gene3D" id="1.20.120.1630">
    <property type="match status" value="1"/>
</dbReference>
<keyword evidence="6 23" id="KW-0812">Transmembrane</keyword>
<comment type="catalytic activity">
    <reaction evidence="21">
        <text>cholesterol + NADP(+) = 7-dehydrocholesterol + NADPH + H(+)</text>
        <dbReference type="Rhea" id="RHEA:23984"/>
        <dbReference type="ChEBI" id="CHEBI:15378"/>
        <dbReference type="ChEBI" id="CHEBI:16113"/>
        <dbReference type="ChEBI" id="CHEBI:17759"/>
        <dbReference type="ChEBI" id="CHEBI:57783"/>
        <dbReference type="ChEBI" id="CHEBI:58349"/>
        <dbReference type="EC" id="1.3.1.21"/>
    </reaction>
    <physiologicalReaction direction="right-to-left" evidence="21">
        <dbReference type="Rhea" id="RHEA:23986"/>
    </physiologicalReaction>
</comment>
<evidence type="ECO:0000256" key="17">
    <source>
        <dbReference type="ARBA" id="ARBA00023221"/>
    </source>
</evidence>
<keyword evidence="8" id="KW-0256">Endoplasmic reticulum</keyword>
<dbReference type="Proteomes" id="UP000799776">
    <property type="component" value="Unassembled WGS sequence"/>
</dbReference>
<dbReference type="EMBL" id="ML978713">
    <property type="protein sequence ID" value="KAF2090121.1"/>
    <property type="molecule type" value="Genomic_DNA"/>
</dbReference>
<keyword evidence="11 23" id="KW-1133">Transmembrane helix</keyword>
<evidence type="ECO:0000256" key="12">
    <source>
        <dbReference type="ARBA" id="ARBA00023002"/>
    </source>
</evidence>
<gene>
    <name evidence="24" type="ORF">K490DRAFT_36160</name>
</gene>
<keyword evidence="7" id="KW-0152">Cholesterol biosynthesis</keyword>
<dbReference type="FunFam" id="1.20.120.1630:FF:000004">
    <property type="entry name" value="7-dehydrocholesterol reductase"/>
    <property type="match status" value="1"/>
</dbReference>
<evidence type="ECO:0000256" key="19">
    <source>
        <dbReference type="ARBA" id="ARBA00039984"/>
    </source>
</evidence>
<evidence type="ECO:0000313" key="24">
    <source>
        <dbReference type="EMBL" id="KAF2090121.1"/>
    </source>
</evidence>
<dbReference type="AlphaFoldDB" id="A0A9P4I1F0"/>
<keyword evidence="10 23" id="KW-0752">Steroid biosynthesis</keyword>
<feature type="transmembrane region" description="Helical" evidence="23">
    <location>
        <begin position="243"/>
        <end position="261"/>
    </location>
</feature>
<feature type="transmembrane region" description="Helical" evidence="23">
    <location>
        <begin position="121"/>
        <end position="140"/>
    </location>
</feature>
<evidence type="ECO:0000313" key="25">
    <source>
        <dbReference type="Proteomes" id="UP000799776"/>
    </source>
</evidence>
<proteinExistence type="inferred from homology"/>
<comment type="subcellular location">
    <subcellularLocation>
        <location evidence="1">Endoplasmic reticulum membrane</location>
        <topology evidence="1">Multi-pass membrane protein</topology>
    </subcellularLocation>
</comment>
<keyword evidence="5" id="KW-0153">Cholesterol metabolism</keyword>
<dbReference type="PROSITE" id="PS01018">
    <property type="entry name" value="STEROL_REDUCT_2"/>
    <property type="match status" value="1"/>
</dbReference>
<keyword evidence="4 23" id="KW-0444">Lipid biosynthesis</keyword>
<reference evidence="24" key="1">
    <citation type="journal article" date="2020" name="Stud. Mycol.">
        <title>101 Dothideomycetes genomes: a test case for predicting lifestyles and emergence of pathogens.</title>
        <authorList>
            <person name="Haridas S."/>
            <person name="Albert R."/>
            <person name="Binder M."/>
            <person name="Bloem J."/>
            <person name="Labutti K."/>
            <person name="Salamov A."/>
            <person name="Andreopoulos B."/>
            <person name="Baker S."/>
            <person name="Barry K."/>
            <person name="Bills G."/>
            <person name="Bluhm B."/>
            <person name="Cannon C."/>
            <person name="Castanera R."/>
            <person name="Culley D."/>
            <person name="Daum C."/>
            <person name="Ezra D."/>
            <person name="Gonzalez J."/>
            <person name="Henrissat B."/>
            <person name="Kuo A."/>
            <person name="Liang C."/>
            <person name="Lipzen A."/>
            <person name="Lutzoni F."/>
            <person name="Magnuson J."/>
            <person name="Mondo S."/>
            <person name="Nolan M."/>
            <person name="Ohm R."/>
            <person name="Pangilinan J."/>
            <person name="Park H.-J."/>
            <person name="Ramirez L."/>
            <person name="Alfaro M."/>
            <person name="Sun H."/>
            <person name="Tritt A."/>
            <person name="Yoshinaga Y."/>
            <person name="Zwiers L.-H."/>
            <person name="Turgeon B."/>
            <person name="Goodwin S."/>
            <person name="Spatafora J."/>
            <person name="Crous P."/>
            <person name="Grigoriev I."/>
        </authorList>
    </citation>
    <scope>NUCLEOTIDE SEQUENCE</scope>
    <source>
        <strain evidence="24">CBS 121410</strain>
    </source>
</reference>
<keyword evidence="13 23" id="KW-0756">Sterol biosynthesis</keyword>
<dbReference type="Pfam" id="PF01222">
    <property type="entry name" value="ERG4_ERG24"/>
    <property type="match status" value="1"/>
</dbReference>
<comment type="catalytic activity">
    <reaction evidence="22">
        <text>7-dehydrodesmosterol + NADPH + H(+) = desmosterol + NADP(+)</text>
        <dbReference type="Rhea" id="RHEA:46740"/>
        <dbReference type="ChEBI" id="CHEBI:15378"/>
        <dbReference type="ChEBI" id="CHEBI:17737"/>
        <dbReference type="ChEBI" id="CHEBI:27910"/>
        <dbReference type="ChEBI" id="CHEBI:57783"/>
        <dbReference type="ChEBI" id="CHEBI:58349"/>
    </reaction>
    <physiologicalReaction direction="left-to-right" evidence="22">
        <dbReference type="Rhea" id="RHEA:46741"/>
    </physiologicalReaction>
</comment>
<comment type="similarity">
    <text evidence="3 23">Belongs to the ERG4/ERG24 family.</text>
</comment>
<keyword evidence="16 23" id="KW-1207">Sterol metabolism</keyword>
<keyword evidence="14 23" id="KW-0443">Lipid metabolism</keyword>
<evidence type="ECO:0000256" key="23">
    <source>
        <dbReference type="RuleBase" id="RU369120"/>
    </source>
</evidence>
<keyword evidence="17 23" id="KW-0753">Steroid metabolism</keyword>
<dbReference type="PANTHER" id="PTHR21257:SF38">
    <property type="entry name" value="7-DEHYDROCHOLESTEROL REDUCTASE"/>
    <property type="match status" value="1"/>
</dbReference>
<feature type="transmembrane region" description="Helical" evidence="23">
    <location>
        <begin position="89"/>
        <end position="109"/>
    </location>
</feature>
<dbReference type="GO" id="GO:0005789">
    <property type="term" value="C:endoplasmic reticulum membrane"/>
    <property type="evidence" value="ECO:0007669"/>
    <property type="project" value="UniProtKB-SubCell"/>
</dbReference>
<organism evidence="24 25">
    <name type="scientific">Saccharata proteae CBS 121410</name>
    <dbReference type="NCBI Taxonomy" id="1314787"/>
    <lineage>
        <taxon>Eukaryota</taxon>
        <taxon>Fungi</taxon>
        <taxon>Dikarya</taxon>
        <taxon>Ascomycota</taxon>
        <taxon>Pezizomycotina</taxon>
        <taxon>Dothideomycetes</taxon>
        <taxon>Dothideomycetes incertae sedis</taxon>
        <taxon>Botryosphaeriales</taxon>
        <taxon>Saccharataceae</taxon>
        <taxon>Saccharata</taxon>
    </lineage>
</organism>
<evidence type="ECO:0000256" key="20">
    <source>
        <dbReference type="ARBA" id="ARBA00042688"/>
    </source>
</evidence>
<keyword evidence="9" id="KW-0521">NADP</keyword>
<evidence type="ECO:0000256" key="3">
    <source>
        <dbReference type="ARBA" id="ARBA00005402"/>
    </source>
</evidence>
<evidence type="ECO:0000256" key="9">
    <source>
        <dbReference type="ARBA" id="ARBA00022857"/>
    </source>
</evidence>
<dbReference type="InterPro" id="IPR001171">
    <property type="entry name" value="ERG24_DHCR-like"/>
</dbReference>
<comment type="pathway">
    <text evidence="2">Steroid biosynthesis; cholesterol biosynthesis.</text>
</comment>
<dbReference type="EC" id="1.3.1.21" evidence="18"/>
<dbReference type="OrthoDB" id="5326588at2759"/>
<evidence type="ECO:0000256" key="15">
    <source>
        <dbReference type="ARBA" id="ARBA00023136"/>
    </source>
</evidence>
<evidence type="ECO:0000256" key="2">
    <source>
        <dbReference type="ARBA" id="ARBA00004770"/>
    </source>
</evidence>
<dbReference type="PANTHER" id="PTHR21257">
    <property type="entry name" value="DELTA(14)-STEROL REDUCTASE"/>
    <property type="match status" value="1"/>
</dbReference>
<evidence type="ECO:0000256" key="22">
    <source>
        <dbReference type="ARBA" id="ARBA00047826"/>
    </source>
</evidence>
<keyword evidence="15 23" id="KW-0472">Membrane</keyword>
<evidence type="ECO:0000256" key="1">
    <source>
        <dbReference type="ARBA" id="ARBA00004477"/>
    </source>
</evidence>
<protein>
    <recommendedName>
        <fullName evidence="19">7-dehydrocholesterol reductase</fullName>
        <ecNumber evidence="18">1.3.1.21</ecNumber>
    </recommendedName>
    <alternativeName>
        <fullName evidence="20">Sterol Delta(7)-reductase</fullName>
    </alternativeName>
</protein>
<evidence type="ECO:0000256" key="4">
    <source>
        <dbReference type="ARBA" id="ARBA00022516"/>
    </source>
</evidence>
<evidence type="ECO:0000256" key="7">
    <source>
        <dbReference type="ARBA" id="ARBA00022778"/>
    </source>
</evidence>
<keyword evidence="25" id="KW-1185">Reference proteome</keyword>
<dbReference type="GO" id="GO:0047598">
    <property type="term" value="F:7-dehydrocholesterol reductase activity"/>
    <property type="evidence" value="ECO:0007669"/>
    <property type="project" value="UniProtKB-EC"/>
</dbReference>
<accession>A0A9P4I1F0</accession>
<evidence type="ECO:0000256" key="21">
    <source>
        <dbReference type="ARBA" id="ARBA00047795"/>
    </source>
</evidence>
<dbReference type="GO" id="GO:0006695">
    <property type="term" value="P:cholesterol biosynthetic process"/>
    <property type="evidence" value="ECO:0007669"/>
    <property type="project" value="UniProtKB-KW"/>
</dbReference>
<evidence type="ECO:0000256" key="16">
    <source>
        <dbReference type="ARBA" id="ARBA00023166"/>
    </source>
</evidence>
<evidence type="ECO:0000256" key="8">
    <source>
        <dbReference type="ARBA" id="ARBA00022824"/>
    </source>
</evidence>
<dbReference type="InterPro" id="IPR018083">
    <property type="entry name" value="Sterol_reductase_CS"/>
</dbReference>
<evidence type="ECO:0000256" key="5">
    <source>
        <dbReference type="ARBA" id="ARBA00022548"/>
    </source>
</evidence>
<comment type="caution">
    <text evidence="23">Lacks conserved residue(s) required for the propagation of feature annotation.</text>
</comment>
<name>A0A9P4I1F0_9PEZI</name>
<evidence type="ECO:0000256" key="6">
    <source>
        <dbReference type="ARBA" id="ARBA00022692"/>
    </source>
</evidence>
<feature type="transmembrane region" description="Helical" evidence="23">
    <location>
        <begin position="273"/>
        <end position="292"/>
    </location>
</feature>
<evidence type="ECO:0000256" key="10">
    <source>
        <dbReference type="ARBA" id="ARBA00022955"/>
    </source>
</evidence>
<evidence type="ECO:0000256" key="13">
    <source>
        <dbReference type="ARBA" id="ARBA00023011"/>
    </source>
</evidence>
<dbReference type="GO" id="GO:0016132">
    <property type="term" value="P:brassinosteroid biosynthetic process"/>
    <property type="evidence" value="ECO:0007669"/>
    <property type="project" value="TreeGrafter"/>
</dbReference>